<keyword evidence="4" id="KW-1185">Reference proteome</keyword>
<keyword evidence="1" id="KW-0812">Transmembrane</keyword>
<organism evidence="3 4">
    <name type="scientific">Lysinibacillus antri</name>
    <dbReference type="NCBI Taxonomy" id="2498145"/>
    <lineage>
        <taxon>Bacteria</taxon>
        <taxon>Bacillati</taxon>
        <taxon>Bacillota</taxon>
        <taxon>Bacilli</taxon>
        <taxon>Bacillales</taxon>
        <taxon>Bacillaceae</taxon>
        <taxon>Lysinibacillus</taxon>
    </lineage>
</organism>
<dbReference type="Pfam" id="PF25842">
    <property type="entry name" value="NfeD_TM"/>
    <property type="match status" value="1"/>
</dbReference>
<proteinExistence type="predicted"/>
<dbReference type="Gene3D" id="2.40.50.140">
    <property type="entry name" value="Nucleic acid-binding proteins"/>
    <property type="match status" value="1"/>
</dbReference>
<reference evidence="3 4" key="1">
    <citation type="submission" date="2018-12" db="EMBL/GenBank/DDBJ databases">
        <title>Lysinibacillus antri sp. nov., isolated from a cave soil.</title>
        <authorList>
            <person name="Narsing Rao M.P."/>
            <person name="Zhang H."/>
            <person name="Dong Z.-Y."/>
            <person name="Niu X.-K."/>
            <person name="Zhang K."/>
            <person name="Fang B.-Z."/>
            <person name="Kang Y.-Q."/>
            <person name="Xiao M."/>
            <person name="Li W.-J."/>
        </authorList>
    </citation>
    <scope>NUCLEOTIDE SEQUENCE [LARGE SCALE GENOMIC DNA]</scope>
    <source>
        <strain evidence="3 4">SYSU K30002</strain>
    </source>
</reference>
<evidence type="ECO:0000259" key="2">
    <source>
        <dbReference type="Pfam" id="PF25842"/>
    </source>
</evidence>
<feature type="transmembrane region" description="Helical" evidence="1">
    <location>
        <begin position="39"/>
        <end position="60"/>
    </location>
</feature>
<feature type="domain" description="Membrane protein NfeD2 N-terminal transmembrane" evidence="2">
    <location>
        <begin position="5"/>
        <end position="99"/>
    </location>
</feature>
<feature type="transmembrane region" description="Helical" evidence="1">
    <location>
        <begin position="66"/>
        <end position="90"/>
    </location>
</feature>
<evidence type="ECO:0000313" key="4">
    <source>
        <dbReference type="Proteomes" id="UP000287910"/>
    </source>
</evidence>
<dbReference type="EMBL" id="RYYR01000004">
    <property type="protein sequence ID" value="RUL55646.1"/>
    <property type="molecule type" value="Genomic_DNA"/>
</dbReference>
<protein>
    <recommendedName>
        <fullName evidence="2">Membrane protein NfeD2 N-terminal transmembrane domain-containing protein</fullName>
    </recommendedName>
</protein>
<dbReference type="Proteomes" id="UP000287910">
    <property type="component" value="Unassembled WGS sequence"/>
</dbReference>
<gene>
    <name evidence="3" type="ORF">EK386_04650</name>
</gene>
<evidence type="ECO:0000313" key="3">
    <source>
        <dbReference type="EMBL" id="RUL55646.1"/>
    </source>
</evidence>
<keyword evidence="1" id="KW-1133">Transmembrane helix</keyword>
<evidence type="ECO:0000256" key="1">
    <source>
        <dbReference type="SAM" id="Phobius"/>
    </source>
</evidence>
<dbReference type="AlphaFoldDB" id="A0A3S0QRD9"/>
<sequence>MFGVELETIYLITLVLAGCITIVYLLFSEILDGAFEGVPLIDPAVILSFITIGSAGAYLFEKFTSWSTIFVLIIASIISTGITAIIYFFVLIPIRSAESSLAYTEESLGGQVGRVIVPIPVDGFGEIVIESVNGIISKRATGFDNEAIEYDEEVLIIEAKDGTVYVKKYESLQFNIN</sequence>
<accession>A0A3S0QRD9</accession>
<dbReference type="InterPro" id="IPR012340">
    <property type="entry name" value="NA-bd_OB-fold"/>
</dbReference>
<keyword evidence="1" id="KW-0472">Membrane</keyword>
<name>A0A3S0QRD9_9BACI</name>
<comment type="caution">
    <text evidence="3">The sequence shown here is derived from an EMBL/GenBank/DDBJ whole genome shotgun (WGS) entry which is preliminary data.</text>
</comment>
<dbReference type="InterPro" id="IPR058653">
    <property type="entry name" value="NfeD2_TM"/>
</dbReference>
<feature type="transmembrane region" description="Helical" evidence="1">
    <location>
        <begin position="6"/>
        <end position="27"/>
    </location>
</feature>